<comment type="caution">
    <text evidence="3">The sequence shown here is derived from an EMBL/GenBank/DDBJ whole genome shotgun (WGS) entry which is preliminary data.</text>
</comment>
<protein>
    <submittedName>
        <fullName evidence="3">DUF4168 domain-containing protein</fullName>
    </submittedName>
</protein>
<keyword evidence="1" id="KW-1133">Transmembrane helix</keyword>
<feature type="domain" description="DUF4168" evidence="2">
    <location>
        <begin position="74"/>
        <end position="150"/>
    </location>
</feature>
<sequence>MEETTVHHAAQNAVHPTKKPALPGFFAKSRLQWGTLFILGLFSLGGGAALAAGLERATPGFLRVAATAGTASNPTQIKDFAVAVGQIKQLNEQVHTALSQKGLTAAKRENLKQSYMTKVDGVLASNHLTAEQYSSMLKKTQTDPAFAKQVEAAMQ</sequence>
<dbReference type="EMBL" id="WNJL01000011">
    <property type="protein sequence ID" value="NDU41412.1"/>
    <property type="molecule type" value="Genomic_DNA"/>
</dbReference>
<keyword evidence="1" id="KW-0812">Transmembrane</keyword>
<accession>A0A845U1E4</accession>
<gene>
    <name evidence="3" type="ORF">GL267_01780</name>
</gene>
<feature type="transmembrane region" description="Helical" evidence="1">
    <location>
        <begin position="33"/>
        <end position="54"/>
    </location>
</feature>
<evidence type="ECO:0000259" key="2">
    <source>
        <dbReference type="Pfam" id="PF13767"/>
    </source>
</evidence>
<keyword evidence="1" id="KW-0472">Membrane</keyword>
<evidence type="ECO:0000256" key="1">
    <source>
        <dbReference type="SAM" id="Phobius"/>
    </source>
</evidence>
<dbReference type="InterPro" id="IPR025433">
    <property type="entry name" value="DUF4168"/>
</dbReference>
<proteinExistence type="predicted"/>
<dbReference type="AlphaFoldDB" id="A0A845U1E4"/>
<reference evidence="3" key="1">
    <citation type="submission" date="2019-11" db="EMBL/GenBank/DDBJ databases">
        <title>Acidithiobacillus ferrianus sp. nov.: a facultatively anaerobic and extremely acidophilic chemolithoautotroph.</title>
        <authorList>
            <person name="Norris P.R."/>
            <person name="Falagan C."/>
            <person name="Moya-Beltran A."/>
            <person name="Castro M."/>
            <person name="Quatrini R."/>
            <person name="Johnson D.B."/>
        </authorList>
    </citation>
    <scope>NUCLEOTIDE SEQUENCE [LARGE SCALE GENOMIC DNA]</scope>
    <source>
        <strain evidence="3">MG</strain>
    </source>
</reference>
<organism evidence="3">
    <name type="scientific">Acidithiobacillus ferrianus</name>
    <dbReference type="NCBI Taxonomy" id="2678518"/>
    <lineage>
        <taxon>Bacteria</taxon>
        <taxon>Pseudomonadati</taxon>
        <taxon>Pseudomonadota</taxon>
        <taxon>Acidithiobacillia</taxon>
        <taxon>Acidithiobacillales</taxon>
        <taxon>Acidithiobacillaceae</taxon>
        <taxon>Acidithiobacillus</taxon>
    </lineage>
</organism>
<dbReference type="RefSeq" id="WP_163095948.1">
    <property type="nucleotide sequence ID" value="NZ_CP127523.1"/>
</dbReference>
<evidence type="ECO:0000313" key="3">
    <source>
        <dbReference type="EMBL" id="NDU41412.1"/>
    </source>
</evidence>
<dbReference type="Pfam" id="PF13767">
    <property type="entry name" value="DUF4168"/>
    <property type="match status" value="1"/>
</dbReference>
<name>A0A845U1E4_9PROT</name>